<comment type="caution">
    <text evidence="1">The sequence shown here is derived from an EMBL/GenBank/DDBJ whole genome shotgun (WGS) entry which is preliminary data.</text>
</comment>
<dbReference type="Proteomes" id="UP000283329">
    <property type="component" value="Unassembled WGS sequence"/>
</dbReference>
<sequence>MYKRITLFTFICLLALAGIAQNKDTYTILLSGASFAEPNNKWFEMGCRALHAIPINRAVSAESIAHTANKMLDGTLYTPEEFDNIDVFVLMQVHEKDVYNEANLKENYKDYKTPFDASDYAVCYDYVIKRYISDCYNQKFNPKSRYYNTPYGKPVSIVLCTHWHDSRPIFNTSVRKLAEKWGFPVVEFDRYIGFSKKQKHPVTGKQYSLIYTGDSQKTHGEVFGWHPPHGEHSFIQQRMAALFADTLRKILLPKEYINE</sequence>
<organism evidence="1 2">
    <name type="scientific">Bacteroides ovatus</name>
    <dbReference type="NCBI Taxonomy" id="28116"/>
    <lineage>
        <taxon>Bacteria</taxon>
        <taxon>Pseudomonadati</taxon>
        <taxon>Bacteroidota</taxon>
        <taxon>Bacteroidia</taxon>
        <taxon>Bacteroidales</taxon>
        <taxon>Bacteroidaceae</taxon>
        <taxon>Bacteroides</taxon>
    </lineage>
</organism>
<dbReference type="AlphaFoldDB" id="A0A1Y4PWN1"/>
<accession>A0A1Y4PWN1</accession>
<proteinExistence type="predicted"/>
<dbReference type="Pfam" id="PF16443">
    <property type="entry name" value="DUF5040"/>
    <property type="match status" value="1"/>
</dbReference>
<evidence type="ECO:0000313" key="1">
    <source>
        <dbReference type="EMBL" id="RHH49626.1"/>
    </source>
</evidence>
<dbReference type="EMBL" id="QRJR01000004">
    <property type="protein sequence ID" value="RHH49626.1"/>
    <property type="molecule type" value="Genomic_DNA"/>
</dbReference>
<name>A0A1Y4PWN1_BACOV</name>
<dbReference type="InterPro" id="IPR032221">
    <property type="entry name" value="DUF5040"/>
</dbReference>
<gene>
    <name evidence="1" type="ORF">DW206_06290</name>
</gene>
<reference evidence="1 2" key="1">
    <citation type="submission" date="2018-08" db="EMBL/GenBank/DDBJ databases">
        <title>A genome reference for cultivated species of the human gut microbiota.</title>
        <authorList>
            <person name="Zou Y."/>
            <person name="Xue W."/>
            <person name="Luo G."/>
        </authorList>
    </citation>
    <scope>NUCLEOTIDE SEQUENCE [LARGE SCALE GENOMIC DNA]</scope>
    <source>
        <strain evidence="1 2">AM17-48</strain>
    </source>
</reference>
<evidence type="ECO:0000313" key="2">
    <source>
        <dbReference type="Proteomes" id="UP000283329"/>
    </source>
</evidence>
<protein>
    <submittedName>
        <fullName evidence="1">DUF5040 domain-containing protein</fullName>
    </submittedName>
</protein>
<dbReference type="RefSeq" id="WP_004323978.1">
    <property type="nucleotide sequence ID" value="NZ_BAABYV010000001.1"/>
</dbReference>